<dbReference type="InterPro" id="IPR009875">
    <property type="entry name" value="PilZ_domain"/>
</dbReference>
<dbReference type="SUPFAM" id="SSF141371">
    <property type="entry name" value="PilZ domain-like"/>
    <property type="match status" value="1"/>
</dbReference>
<feature type="region of interest" description="Disordered" evidence="1">
    <location>
        <begin position="217"/>
        <end position="238"/>
    </location>
</feature>
<keyword evidence="4" id="KW-1185">Reference proteome</keyword>
<feature type="non-terminal residue" evidence="3">
    <location>
        <position position="399"/>
    </location>
</feature>
<feature type="compositionally biased region" description="Pro residues" evidence="1">
    <location>
        <begin position="342"/>
        <end position="364"/>
    </location>
</feature>
<evidence type="ECO:0000256" key="1">
    <source>
        <dbReference type="SAM" id="MobiDB-lite"/>
    </source>
</evidence>
<feature type="compositionally biased region" description="Pro residues" evidence="1">
    <location>
        <begin position="188"/>
        <end position="198"/>
    </location>
</feature>
<proteinExistence type="predicted"/>
<feature type="region of interest" description="Disordered" evidence="1">
    <location>
        <begin position="156"/>
        <end position="204"/>
    </location>
</feature>
<feature type="compositionally biased region" description="Pro residues" evidence="1">
    <location>
        <begin position="380"/>
        <end position="399"/>
    </location>
</feature>
<dbReference type="NCBIfam" id="TIGR02266">
    <property type="entry name" value="gmx_TIGR02266"/>
    <property type="match status" value="1"/>
</dbReference>
<comment type="caution">
    <text evidence="3">The sequence shown here is derived from an EMBL/GenBank/DDBJ whole genome shotgun (WGS) entry which is preliminary data.</text>
</comment>
<feature type="domain" description="PilZ" evidence="2">
    <location>
        <begin position="5"/>
        <end position="104"/>
    </location>
</feature>
<sequence length="399" mass="40327">MDQGRRTTDRKAVGLLVKLKHETVGSFAEEFATNLSPGGMFIRSRTPQPVGTPVKFEVQIAGGVRVLRGSAHVRWVREVGDPAGPPGMGLQFQELDEASRALVDMMLQRKSGAAASAATPLPSVAPVVAPTVAPAVAPSVAPAVAPAVAPVAPRVAPAQPRPATPVPSAPTRPVAAPVPSAPARPVAAPVPPARPAAPAPRAAGGMALDSLFDDLESSAGPAAPVGDEPFSFPPPVSAEPRTPAPFPVPPISYTPPPPVAANDVDIPLEELIASTPPPAPLDVDESLPGFDFEMEAPVTGTPLDEPPIEVGVTVEVESSSQAASPSGGALEFELDLGDAVAAPPPRAVPPPPPRAAVPPPPPPGGAFEFELDMGGVEEAAPPPPPRPVAKPAPPPPPPA</sequence>
<accession>A0A848LIP5</accession>
<feature type="compositionally biased region" description="Low complexity" evidence="1">
    <location>
        <begin position="171"/>
        <end position="187"/>
    </location>
</feature>
<evidence type="ECO:0000313" key="3">
    <source>
        <dbReference type="EMBL" id="NMO17593.1"/>
    </source>
</evidence>
<dbReference type="InterPro" id="IPR011752">
    <property type="entry name" value="PilV_Myxo-type"/>
</dbReference>
<dbReference type="GO" id="GO:0035438">
    <property type="term" value="F:cyclic-di-GMP binding"/>
    <property type="evidence" value="ECO:0007669"/>
    <property type="project" value="InterPro"/>
</dbReference>
<evidence type="ECO:0000313" key="4">
    <source>
        <dbReference type="Proteomes" id="UP000518300"/>
    </source>
</evidence>
<dbReference type="Gene3D" id="2.40.10.220">
    <property type="entry name" value="predicted glycosyltransferase like domains"/>
    <property type="match status" value="1"/>
</dbReference>
<organism evidence="3 4">
    <name type="scientific">Pyxidicoccus fallax</name>
    <dbReference type="NCBI Taxonomy" id="394095"/>
    <lineage>
        <taxon>Bacteria</taxon>
        <taxon>Pseudomonadati</taxon>
        <taxon>Myxococcota</taxon>
        <taxon>Myxococcia</taxon>
        <taxon>Myxococcales</taxon>
        <taxon>Cystobacterineae</taxon>
        <taxon>Myxococcaceae</taxon>
        <taxon>Pyxidicoccus</taxon>
    </lineage>
</organism>
<protein>
    <submittedName>
        <fullName evidence="3">TIGR02266 family protein</fullName>
    </submittedName>
</protein>
<feature type="compositionally biased region" description="Pro residues" evidence="1">
    <location>
        <begin position="159"/>
        <end position="170"/>
    </location>
</feature>
<evidence type="ECO:0000259" key="2">
    <source>
        <dbReference type="Pfam" id="PF07238"/>
    </source>
</evidence>
<name>A0A848LIP5_9BACT</name>
<feature type="compositionally biased region" description="Low complexity" evidence="1">
    <location>
        <begin position="318"/>
        <end position="329"/>
    </location>
</feature>
<dbReference type="Proteomes" id="UP000518300">
    <property type="component" value="Unassembled WGS sequence"/>
</dbReference>
<feature type="region of interest" description="Disordered" evidence="1">
    <location>
        <begin position="318"/>
        <end position="399"/>
    </location>
</feature>
<dbReference type="AlphaFoldDB" id="A0A848LIP5"/>
<dbReference type="Pfam" id="PF07238">
    <property type="entry name" value="PilZ"/>
    <property type="match status" value="1"/>
</dbReference>
<gene>
    <name evidence="3" type="ORF">HG543_22395</name>
</gene>
<dbReference type="EMBL" id="JABBJJ010000104">
    <property type="protein sequence ID" value="NMO17593.1"/>
    <property type="molecule type" value="Genomic_DNA"/>
</dbReference>
<reference evidence="3 4" key="1">
    <citation type="submission" date="2020-04" db="EMBL/GenBank/DDBJ databases">
        <title>Draft genome of Pyxidicoccus fallax type strain.</title>
        <authorList>
            <person name="Whitworth D.E."/>
        </authorList>
    </citation>
    <scope>NUCLEOTIDE SEQUENCE [LARGE SCALE GENOMIC DNA]</scope>
    <source>
        <strain evidence="3 4">DSM 14698</strain>
    </source>
</reference>